<proteinExistence type="predicted"/>
<evidence type="ECO:0000313" key="2">
    <source>
        <dbReference type="Proteomes" id="UP000189981"/>
    </source>
</evidence>
<organism evidence="1 2">
    <name type="scientific">Daejeonella lutea</name>
    <dbReference type="NCBI Taxonomy" id="572036"/>
    <lineage>
        <taxon>Bacteria</taxon>
        <taxon>Pseudomonadati</taxon>
        <taxon>Bacteroidota</taxon>
        <taxon>Sphingobacteriia</taxon>
        <taxon>Sphingobacteriales</taxon>
        <taxon>Sphingobacteriaceae</taxon>
        <taxon>Daejeonella</taxon>
    </lineage>
</organism>
<protein>
    <recommendedName>
        <fullName evidence="3">Lactonase, 7-bladed beta-propeller</fullName>
    </recommendedName>
</protein>
<sequence length="336" mass="36581">MNRHFLAAFVILTAALFSGCTKDDNEPLLQSTVSRLYVSNADTDASVMSTMVFDPADAATLDSPDRYDTKLPDGNGIFFDPYSGTVYQVSRQAKNIRSFTVKPDGSLTQKGSFIDDALPSAREIAFDRVRKTLYIASNSDSSLYVYVGIDTIAGTARATKKLKLDGQPWGIHLEDDNLFVVMDKNRVEVQLFEKASSMQVGTIVPTKKITIAGATRLHGITYSSTRDALILTDIGEPSAPGFKTDGKIFIIETVLAKFDPKGALITPTRVISGLGTSLGNPVDVAWDSRAGKDIIYVAEKANQQILVFKFQDNGNASPQRIATLTSFPEAIYLDAR</sequence>
<evidence type="ECO:0000313" key="1">
    <source>
        <dbReference type="EMBL" id="SKB68192.1"/>
    </source>
</evidence>
<dbReference type="SUPFAM" id="SSF75011">
    <property type="entry name" value="3-carboxy-cis,cis-mucoante lactonizing enzyme"/>
    <property type="match status" value="2"/>
</dbReference>
<dbReference type="EMBL" id="FUYR01000002">
    <property type="protein sequence ID" value="SKB68192.1"/>
    <property type="molecule type" value="Genomic_DNA"/>
</dbReference>
<name>A0A1T5D8W1_9SPHI</name>
<dbReference type="InterPro" id="IPR015943">
    <property type="entry name" value="WD40/YVTN_repeat-like_dom_sf"/>
</dbReference>
<dbReference type="Proteomes" id="UP000189981">
    <property type="component" value="Unassembled WGS sequence"/>
</dbReference>
<dbReference type="OrthoDB" id="697094at2"/>
<dbReference type="RefSeq" id="WP_079702748.1">
    <property type="nucleotide sequence ID" value="NZ_FUYR01000002.1"/>
</dbReference>
<gene>
    <name evidence="1" type="ORF">SAMN05661099_2226</name>
</gene>
<reference evidence="2" key="1">
    <citation type="submission" date="2017-02" db="EMBL/GenBank/DDBJ databases">
        <authorList>
            <person name="Varghese N."/>
            <person name="Submissions S."/>
        </authorList>
    </citation>
    <scope>NUCLEOTIDE SEQUENCE [LARGE SCALE GENOMIC DNA]</scope>
    <source>
        <strain evidence="2">DSM 22385</strain>
    </source>
</reference>
<keyword evidence="2" id="KW-1185">Reference proteome</keyword>
<evidence type="ECO:0008006" key="3">
    <source>
        <dbReference type="Google" id="ProtNLM"/>
    </source>
</evidence>
<dbReference type="AlphaFoldDB" id="A0A1T5D8W1"/>
<accession>A0A1T5D8W1</accession>
<dbReference type="PROSITE" id="PS51257">
    <property type="entry name" value="PROKAR_LIPOPROTEIN"/>
    <property type="match status" value="1"/>
</dbReference>
<dbReference type="STRING" id="572036.SAMN05661099_2226"/>
<dbReference type="Gene3D" id="2.130.10.10">
    <property type="entry name" value="YVTN repeat-like/Quinoprotein amine dehydrogenase"/>
    <property type="match status" value="1"/>
</dbReference>